<dbReference type="STRING" id="1563681.BFP71_10960"/>
<feature type="repeat" description="ANK" evidence="3">
    <location>
        <begin position="408"/>
        <end position="440"/>
    </location>
</feature>
<feature type="repeat" description="ANK" evidence="3">
    <location>
        <begin position="125"/>
        <end position="159"/>
    </location>
</feature>
<feature type="signal peptide" evidence="4">
    <location>
        <begin position="1"/>
        <end position="21"/>
    </location>
</feature>
<dbReference type="PANTHER" id="PTHR24198">
    <property type="entry name" value="ANKYRIN REPEAT AND PROTEIN KINASE DOMAIN-CONTAINING PROTEIN"/>
    <property type="match status" value="1"/>
</dbReference>
<reference evidence="5 6" key="1">
    <citation type="submission" date="2016-08" db="EMBL/GenBank/DDBJ databases">
        <title>Draft genome of Fabibacter sp. strain SK-8.</title>
        <authorList>
            <person name="Wong S.-K."/>
            <person name="Hamasaki K."/>
            <person name="Yoshizawa S."/>
        </authorList>
    </citation>
    <scope>NUCLEOTIDE SEQUENCE [LARGE SCALE GENOMIC DNA]</scope>
    <source>
        <strain evidence="5 6">SK-8</strain>
    </source>
</reference>
<feature type="repeat" description="ANK" evidence="3">
    <location>
        <begin position="303"/>
        <end position="335"/>
    </location>
</feature>
<evidence type="ECO:0000256" key="2">
    <source>
        <dbReference type="ARBA" id="ARBA00023043"/>
    </source>
</evidence>
<dbReference type="PRINTS" id="PR01415">
    <property type="entry name" value="ANKYRIN"/>
</dbReference>
<dbReference type="Proteomes" id="UP000095552">
    <property type="component" value="Unassembled WGS sequence"/>
</dbReference>
<dbReference type="SUPFAM" id="SSF48403">
    <property type="entry name" value="Ankyrin repeat"/>
    <property type="match status" value="2"/>
</dbReference>
<feature type="repeat" description="ANK" evidence="3">
    <location>
        <begin position="92"/>
        <end position="124"/>
    </location>
</feature>
<evidence type="ECO:0000256" key="3">
    <source>
        <dbReference type="PROSITE-ProRule" id="PRU00023"/>
    </source>
</evidence>
<organism evidence="5 6">
    <name type="scientific">Roseivirga misakiensis</name>
    <dbReference type="NCBI Taxonomy" id="1563681"/>
    <lineage>
        <taxon>Bacteria</taxon>
        <taxon>Pseudomonadati</taxon>
        <taxon>Bacteroidota</taxon>
        <taxon>Cytophagia</taxon>
        <taxon>Cytophagales</taxon>
        <taxon>Roseivirgaceae</taxon>
        <taxon>Roseivirga</taxon>
    </lineage>
</organism>
<keyword evidence="1" id="KW-0677">Repeat</keyword>
<gene>
    <name evidence="5" type="ORF">BFP71_10960</name>
</gene>
<feature type="repeat" description="ANK" evidence="3">
    <location>
        <begin position="441"/>
        <end position="474"/>
    </location>
</feature>
<keyword evidence="4" id="KW-0732">Signal</keyword>
<keyword evidence="6" id="KW-1185">Reference proteome</keyword>
<dbReference type="GO" id="GO:0005737">
    <property type="term" value="C:cytoplasm"/>
    <property type="evidence" value="ECO:0007669"/>
    <property type="project" value="TreeGrafter"/>
</dbReference>
<accession>A0A1E5T2H9</accession>
<keyword evidence="2 3" id="KW-0040">ANK repeat</keyword>
<sequence>MRIFASLLLIFGLCLQLDAVAQKSNTLLDRGFWRSKPSVEEVKKKVQEGHSPTEFTSSMFDATTYAILEGNDLSVVKYLLSQGNDVNKITHDKRTYLHWAAYRGQTEIMEHLIASGIKTELVDDGGNSAMLFAARAGQSNKKVYELLTQNGVDIKERNERNGRNVLLTFAGRMQDTKMLDYFIGLGVDINQTDNNGNGIFHYAAVTRNKELLQKLVKDYKVDFKANAKTGENAFHFATNRNFDEEEASAIPLFEYFESLGLDPAKTTISGRNSLHNLAYRANDVALLEYFVQKGTNINQVDQDGNTVLINAAARGSLEKVKFIANTSDDINAKNKDGFSSFSRALKFNSMEVVEFLSNAGAKVELKAEGAYDLGYHVVDATRRDLDLFDQKMNFLISKGYDPKTPQFDGKSLLHVAIARQDVDLLKRLIALGIDINAKDSNGQTILHHAAMLAETSDLLKFLIASGADKNAKTEFEESAYDLALENEILGADSANIQFLKSQR</sequence>
<dbReference type="SMART" id="SM00248">
    <property type="entry name" value="ANK"/>
    <property type="match status" value="10"/>
</dbReference>
<protein>
    <submittedName>
        <fullName evidence="5">Uncharacterized protein</fullName>
    </submittedName>
</protein>
<feature type="repeat" description="ANK" evidence="3">
    <location>
        <begin position="269"/>
        <end position="302"/>
    </location>
</feature>
<feature type="chain" id="PRO_5009185938" evidence="4">
    <location>
        <begin position="22"/>
        <end position="503"/>
    </location>
</feature>
<dbReference type="InterPro" id="IPR002110">
    <property type="entry name" value="Ankyrin_rpt"/>
</dbReference>
<dbReference type="InterPro" id="IPR036770">
    <property type="entry name" value="Ankyrin_rpt-contain_sf"/>
</dbReference>
<proteinExistence type="predicted"/>
<evidence type="ECO:0000313" key="6">
    <source>
        <dbReference type="Proteomes" id="UP000095552"/>
    </source>
</evidence>
<dbReference type="Pfam" id="PF13637">
    <property type="entry name" value="Ank_4"/>
    <property type="match status" value="1"/>
</dbReference>
<evidence type="ECO:0000256" key="4">
    <source>
        <dbReference type="SAM" id="SignalP"/>
    </source>
</evidence>
<dbReference type="PROSITE" id="PS50297">
    <property type="entry name" value="ANK_REP_REGION"/>
    <property type="match status" value="3"/>
</dbReference>
<comment type="caution">
    <text evidence="5">The sequence shown here is derived from an EMBL/GenBank/DDBJ whole genome shotgun (WGS) entry which is preliminary data.</text>
</comment>
<dbReference type="AlphaFoldDB" id="A0A1E5T2H9"/>
<dbReference type="PROSITE" id="PS50088">
    <property type="entry name" value="ANK_REPEAT"/>
    <property type="match status" value="6"/>
</dbReference>
<dbReference type="PANTHER" id="PTHR24198:SF165">
    <property type="entry name" value="ANKYRIN REPEAT-CONTAINING PROTEIN-RELATED"/>
    <property type="match status" value="1"/>
</dbReference>
<evidence type="ECO:0000256" key="1">
    <source>
        <dbReference type="ARBA" id="ARBA00022737"/>
    </source>
</evidence>
<dbReference type="EMBL" id="MDGQ01000005">
    <property type="protein sequence ID" value="OEK05546.1"/>
    <property type="molecule type" value="Genomic_DNA"/>
</dbReference>
<dbReference type="Pfam" id="PF12796">
    <property type="entry name" value="Ank_2"/>
    <property type="match status" value="3"/>
</dbReference>
<name>A0A1E5T2H9_9BACT</name>
<evidence type="ECO:0000313" key="5">
    <source>
        <dbReference type="EMBL" id="OEK05546.1"/>
    </source>
</evidence>
<dbReference type="Gene3D" id="1.25.40.20">
    <property type="entry name" value="Ankyrin repeat-containing domain"/>
    <property type="match status" value="3"/>
</dbReference>